<name>A0A5M6DDJ8_9BACT</name>
<protein>
    <recommendedName>
        <fullName evidence="4">HEAT repeat protein</fullName>
    </recommendedName>
</protein>
<evidence type="ECO:0008006" key="4">
    <source>
        <dbReference type="Google" id="ProtNLM"/>
    </source>
</evidence>
<dbReference type="InterPro" id="IPR016024">
    <property type="entry name" value="ARM-type_fold"/>
</dbReference>
<dbReference type="SUPFAM" id="SSF48371">
    <property type="entry name" value="ARM repeat"/>
    <property type="match status" value="1"/>
</dbReference>
<reference evidence="2 3" key="1">
    <citation type="submission" date="2019-08" db="EMBL/GenBank/DDBJ databases">
        <authorList>
            <person name="Dhanesh K."/>
            <person name="Kumar G."/>
            <person name="Sasikala C."/>
            <person name="Venkata Ramana C."/>
        </authorList>
    </citation>
    <scope>NUCLEOTIDE SEQUENCE [LARGE SCALE GENOMIC DNA]</scope>
    <source>
        <strain evidence="2 3">JC645</strain>
    </source>
</reference>
<feature type="region of interest" description="Disordered" evidence="1">
    <location>
        <begin position="143"/>
        <end position="214"/>
    </location>
</feature>
<dbReference type="AlphaFoldDB" id="A0A5M6DDJ8"/>
<accession>A0A5M6DDJ8</accession>
<comment type="caution">
    <text evidence="2">The sequence shown here is derived from an EMBL/GenBank/DDBJ whole genome shotgun (WGS) entry which is preliminary data.</text>
</comment>
<dbReference type="Proteomes" id="UP000324479">
    <property type="component" value="Unassembled WGS sequence"/>
</dbReference>
<evidence type="ECO:0000313" key="2">
    <source>
        <dbReference type="EMBL" id="KAA5544480.1"/>
    </source>
</evidence>
<evidence type="ECO:0000313" key="3">
    <source>
        <dbReference type="Proteomes" id="UP000324479"/>
    </source>
</evidence>
<gene>
    <name evidence="2" type="ORF">FYK55_09120</name>
</gene>
<proteinExistence type="predicted"/>
<feature type="compositionally biased region" description="Basic residues" evidence="1">
    <location>
        <begin position="10"/>
        <end position="20"/>
    </location>
</feature>
<keyword evidence="3" id="KW-1185">Reference proteome</keyword>
<evidence type="ECO:0000256" key="1">
    <source>
        <dbReference type="SAM" id="MobiDB-lite"/>
    </source>
</evidence>
<dbReference type="RefSeq" id="WP_150076090.1">
    <property type="nucleotide sequence ID" value="NZ_VWOX01000004.1"/>
</dbReference>
<feature type="compositionally biased region" description="Low complexity" evidence="1">
    <location>
        <begin position="158"/>
        <end position="183"/>
    </location>
</feature>
<sequence>MNGTAELKVRPLRGRGQRPVGRNRLRGRCLGVLVAVVATLSTMQLHGQTASSFDREKLERLLKSDKVLELREAVQIIRVHPQPSMEFLPLLARRASHPELTDVFRWLVAQHTDPEQLKQIVPEAGSVHPLTLQLVQSTIELGGRSGARRPTSSPAMNASSQPRSPIAAASSSPRSAPTNTRPTTEPRPAPPFRRRTESPASPPPRPVIPQLNQPQRIAVADLRAEVDADEAPVMKLPLSDQASQLERLEALASVPADQPLGDDDWGYVFRALDQSFTVDRSTFGAARNSSISKILNLAKRVIKDHYATNRTLVHQFIVSPETSNPERVISLVGDLGRADEQAFEFVWKLGAVDDNELRTAALNHLHYSENAANQVVDELINRMSQDPSHVRAFVIPVFRVSQKADDNGRSKILAWQLEQFEPTFAVADQRQPMHRQNLEIVSQARTVVRNMSPQMQVRWVEPIVAQAEQSRHPRPYVDLLSTMKCAIGPAADLIAGVMNDQTQSVDRLNMARLLYRAAGSRSDVYPMFRKVIVQPRPEQAELNAALLGVIEVGEPASELVPDLVRLLREPAYSDSHSMILAAIRATGCGGRPAVTELVAVLSDPSKASLHREALETLQAVQPETDQVLELLLDIALDRDPKHQRGGSTRSRALGMIREMGPDAAEAADDLEPLANSDSHYAYAARAALAAIRPEALSP</sequence>
<dbReference type="Gene3D" id="1.25.10.10">
    <property type="entry name" value="Leucine-rich Repeat Variant"/>
    <property type="match status" value="1"/>
</dbReference>
<organism evidence="2 3">
    <name type="scientific">Roseiconus nitratireducens</name>
    <dbReference type="NCBI Taxonomy" id="2605748"/>
    <lineage>
        <taxon>Bacteria</taxon>
        <taxon>Pseudomonadati</taxon>
        <taxon>Planctomycetota</taxon>
        <taxon>Planctomycetia</taxon>
        <taxon>Pirellulales</taxon>
        <taxon>Pirellulaceae</taxon>
        <taxon>Roseiconus</taxon>
    </lineage>
</organism>
<dbReference type="InterPro" id="IPR011989">
    <property type="entry name" value="ARM-like"/>
</dbReference>
<dbReference type="EMBL" id="VWOX01000004">
    <property type="protein sequence ID" value="KAA5544480.1"/>
    <property type="molecule type" value="Genomic_DNA"/>
</dbReference>
<feature type="region of interest" description="Disordered" evidence="1">
    <location>
        <begin position="1"/>
        <end position="20"/>
    </location>
</feature>